<dbReference type="InterPro" id="IPR048525">
    <property type="entry name" value="DDR1-2_DS-like"/>
</dbReference>
<proteinExistence type="predicted"/>
<comment type="subcellular location">
    <subcellularLocation>
        <location evidence="1">Membrane</location>
        <topology evidence="1">Single-pass type I membrane protein</topology>
    </subcellularLocation>
</comment>
<keyword evidence="2" id="KW-0812">Transmembrane</keyword>
<dbReference type="Proteomes" id="UP001217089">
    <property type="component" value="Unassembled WGS sequence"/>
</dbReference>
<accession>A0ABQ9E407</accession>
<evidence type="ECO:0000256" key="7">
    <source>
        <dbReference type="ARBA" id="ARBA00023180"/>
    </source>
</evidence>
<evidence type="ECO:0000313" key="9">
    <source>
        <dbReference type="EMBL" id="KAJ8300153.1"/>
    </source>
</evidence>
<evidence type="ECO:0000256" key="2">
    <source>
        <dbReference type="ARBA" id="ARBA00022692"/>
    </source>
</evidence>
<comment type="caution">
    <text evidence="9">The sequence shown here is derived from an EMBL/GenBank/DDBJ whole genome shotgun (WGS) entry which is preliminary data.</text>
</comment>
<keyword evidence="7" id="KW-0325">Glycoprotein</keyword>
<keyword evidence="6" id="KW-1015">Disulfide bond</keyword>
<keyword evidence="10" id="KW-1185">Reference proteome</keyword>
<name>A0ABQ9E407_TEGGR</name>
<dbReference type="EMBL" id="JARBDR010000919">
    <property type="protein sequence ID" value="KAJ8300153.1"/>
    <property type="molecule type" value="Genomic_DNA"/>
</dbReference>
<evidence type="ECO:0000256" key="1">
    <source>
        <dbReference type="ARBA" id="ARBA00004479"/>
    </source>
</evidence>
<evidence type="ECO:0000256" key="6">
    <source>
        <dbReference type="ARBA" id="ARBA00023157"/>
    </source>
</evidence>
<evidence type="ECO:0000313" key="10">
    <source>
        <dbReference type="Proteomes" id="UP001217089"/>
    </source>
</evidence>
<evidence type="ECO:0000256" key="5">
    <source>
        <dbReference type="ARBA" id="ARBA00023136"/>
    </source>
</evidence>
<dbReference type="Gene3D" id="2.60.120.1190">
    <property type="match status" value="2"/>
</dbReference>
<protein>
    <recommendedName>
        <fullName evidence="8">Discoidin domain-containing protein</fullName>
    </recommendedName>
</protein>
<organism evidence="9 10">
    <name type="scientific">Tegillarca granosa</name>
    <name type="common">Malaysian cockle</name>
    <name type="synonym">Anadara granosa</name>
    <dbReference type="NCBI Taxonomy" id="220873"/>
    <lineage>
        <taxon>Eukaryota</taxon>
        <taxon>Metazoa</taxon>
        <taxon>Spiralia</taxon>
        <taxon>Lophotrochozoa</taxon>
        <taxon>Mollusca</taxon>
        <taxon>Bivalvia</taxon>
        <taxon>Autobranchia</taxon>
        <taxon>Pteriomorphia</taxon>
        <taxon>Arcoida</taxon>
        <taxon>Arcoidea</taxon>
        <taxon>Arcidae</taxon>
        <taxon>Tegillarca</taxon>
    </lineage>
</organism>
<feature type="domain" description="Discoidin" evidence="8">
    <location>
        <begin position="43"/>
        <end position="118"/>
    </location>
</feature>
<keyword evidence="3" id="KW-0732">Signal</keyword>
<keyword evidence="5" id="KW-0472">Membrane</keyword>
<reference evidence="9 10" key="1">
    <citation type="submission" date="2022-12" db="EMBL/GenBank/DDBJ databases">
        <title>Chromosome-level genome of Tegillarca granosa.</title>
        <authorList>
            <person name="Kim J."/>
        </authorList>
    </citation>
    <scope>NUCLEOTIDE SEQUENCE [LARGE SCALE GENOMIC DNA]</scope>
    <source>
        <strain evidence="9">Teg-2019</strain>
        <tissue evidence="9">Adductor muscle</tissue>
    </source>
</reference>
<evidence type="ECO:0000256" key="4">
    <source>
        <dbReference type="ARBA" id="ARBA00022989"/>
    </source>
</evidence>
<sequence length="237" mass="26819">MPEGHQRGIDVELDDFTYDGIRKDKYLSKGMGQLMDGVIGEDHFSKDIRVFKEAKVYFSIGGRYYLSKPVDYPFLRDSWMEHARYVKIPLKNNVGRYVKVKLVFDAKWIMVSEVTFESNSSPRDYAVPDVTKSALIVALPPQPPTRVTPTSKQSTPGVMMNSLDKPPTYDALYAAADVINVQVPNIPSFQGVHLCECVRVGEYMKEDTYNSRTGNRPVLVAVKMLRRNADDRASLTI</sequence>
<evidence type="ECO:0000259" key="8">
    <source>
        <dbReference type="Pfam" id="PF21114"/>
    </source>
</evidence>
<keyword evidence="4" id="KW-1133">Transmembrane helix</keyword>
<gene>
    <name evidence="9" type="ORF">KUTeg_021672</name>
</gene>
<dbReference type="Pfam" id="PF21114">
    <property type="entry name" value="DDR1-2_DS-like"/>
    <property type="match status" value="1"/>
</dbReference>
<evidence type="ECO:0000256" key="3">
    <source>
        <dbReference type="ARBA" id="ARBA00022729"/>
    </source>
</evidence>